<sequence length="342" mass="39308">MSLTVRELESSDYARWDAFVAEQETATFFHRIGWKRVIEKAFGHRCPYLYVEADGEIVGVLPLVHVNSRLFANALISTPFCVYGGALACSADVSETLYAAARERGENLGVDYAEFRERDARHPDWPRKDLYYTFRKTLADNDDENLQAIPRKQRAVVRKALKNGMTVEFDADVDRFYPLYALTLRNLGTPIFAKRFLTLLKEEFGDDCEIMTIVHDNQPVASVLSFYFRDEVLPYYAGAGESARDLKANDFMYWALMSHAVEKGMRIFDFGRSKKGTGPFQFKRHWGFEPEPLNYEYVLIGDEQMPDLSPANPRYQRKIRLWQKLPVAVTRVIGPVLARNLG</sequence>
<dbReference type="Proteomes" id="UP001595462">
    <property type="component" value="Unassembled WGS sequence"/>
</dbReference>
<dbReference type="NCBIfam" id="TIGR03019">
    <property type="entry name" value="pepcterm_femAB"/>
    <property type="match status" value="1"/>
</dbReference>
<protein>
    <submittedName>
        <fullName evidence="2">FemAB family XrtA/PEP-CTERM system-associated protein</fullName>
    </submittedName>
</protein>
<name>A0ABV7ETJ1_9GAMM</name>
<accession>A0ABV7ETJ1</accession>
<dbReference type="PANTHER" id="PTHR36174:SF1">
    <property type="entry name" value="LIPID II:GLYCINE GLYCYLTRANSFERASE"/>
    <property type="match status" value="1"/>
</dbReference>
<keyword evidence="3" id="KW-1185">Reference proteome</keyword>
<dbReference type="EMBL" id="JBHRSS010000006">
    <property type="protein sequence ID" value="MFC3104862.1"/>
    <property type="molecule type" value="Genomic_DNA"/>
</dbReference>
<evidence type="ECO:0000313" key="2">
    <source>
        <dbReference type="EMBL" id="MFC3104862.1"/>
    </source>
</evidence>
<gene>
    <name evidence="2" type="ORF">ACFOSU_13350</name>
</gene>
<dbReference type="SUPFAM" id="SSF55729">
    <property type="entry name" value="Acyl-CoA N-acyltransferases (Nat)"/>
    <property type="match status" value="2"/>
</dbReference>
<dbReference type="PANTHER" id="PTHR36174">
    <property type="entry name" value="LIPID II:GLYCINE GLYCYLTRANSFERASE"/>
    <property type="match status" value="1"/>
</dbReference>
<dbReference type="InterPro" id="IPR038740">
    <property type="entry name" value="BioF2-like_GNAT_dom"/>
</dbReference>
<proteinExistence type="predicted"/>
<comment type="caution">
    <text evidence="2">The sequence shown here is derived from an EMBL/GenBank/DDBJ whole genome shotgun (WGS) entry which is preliminary data.</text>
</comment>
<dbReference type="Pfam" id="PF13480">
    <property type="entry name" value="Acetyltransf_6"/>
    <property type="match status" value="1"/>
</dbReference>
<feature type="domain" description="BioF2-like acetyltransferase" evidence="1">
    <location>
        <begin position="152"/>
        <end position="284"/>
    </location>
</feature>
<dbReference type="InterPro" id="IPR016181">
    <property type="entry name" value="Acyl_CoA_acyltransferase"/>
</dbReference>
<dbReference type="InterPro" id="IPR017469">
    <property type="entry name" value="PEP-CTERM_FemAB-rel"/>
</dbReference>
<reference evidence="3" key="1">
    <citation type="journal article" date="2019" name="Int. J. Syst. Evol. Microbiol.">
        <title>The Global Catalogue of Microorganisms (GCM) 10K type strain sequencing project: providing services to taxonomists for standard genome sequencing and annotation.</title>
        <authorList>
            <consortium name="The Broad Institute Genomics Platform"/>
            <consortium name="The Broad Institute Genome Sequencing Center for Infectious Disease"/>
            <person name="Wu L."/>
            <person name="Ma J."/>
        </authorList>
    </citation>
    <scope>NUCLEOTIDE SEQUENCE [LARGE SCALE GENOMIC DNA]</scope>
    <source>
        <strain evidence="3">KCTC 52640</strain>
    </source>
</reference>
<evidence type="ECO:0000259" key="1">
    <source>
        <dbReference type="Pfam" id="PF13480"/>
    </source>
</evidence>
<evidence type="ECO:0000313" key="3">
    <source>
        <dbReference type="Proteomes" id="UP001595462"/>
    </source>
</evidence>
<dbReference type="InterPro" id="IPR050644">
    <property type="entry name" value="PG_Glycine_Bridge_Synth"/>
</dbReference>
<dbReference type="Gene3D" id="3.40.630.30">
    <property type="match status" value="1"/>
</dbReference>
<dbReference type="RefSeq" id="WP_380690411.1">
    <property type="nucleotide sequence ID" value="NZ_JBHRSS010000006.1"/>
</dbReference>
<organism evidence="2 3">
    <name type="scientific">Salinisphaera aquimarina</name>
    <dbReference type="NCBI Taxonomy" id="2094031"/>
    <lineage>
        <taxon>Bacteria</taxon>
        <taxon>Pseudomonadati</taxon>
        <taxon>Pseudomonadota</taxon>
        <taxon>Gammaproteobacteria</taxon>
        <taxon>Salinisphaerales</taxon>
        <taxon>Salinisphaeraceae</taxon>
        <taxon>Salinisphaera</taxon>
    </lineage>
</organism>